<protein>
    <submittedName>
        <fullName evidence="3">TolC family protein</fullName>
    </submittedName>
</protein>
<proteinExistence type="inferred from homology"/>
<evidence type="ECO:0000256" key="1">
    <source>
        <dbReference type="ARBA" id="ARBA00007613"/>
    </source>
</evidence>
<dbReference type="SUPFAM" id="SSF56954">
    <property type="entry name" value="Outer membrane efflux proteins (OEP)"/>
    <property type="match status" value="1"/>
</dbReference>
<dbReference type="EMBL" id="RWHX01000038">
    <property type="protein sequence ID" value="RSK77575.1"/>
    <property type="molecule type" value="Genomic_DNA"/>
</dbReference>
<reference evidence="3 4" key="1">
    <citation type="submission" date="2018-12" db="EMBL/GenBank/DDBJ databases">
        <title>Whole genome sequence of a Pandoraea apista isolate from a patient with cystic fibrosis.</title>
        <authorList>
            <person name="Kenna D.T."/>
            <person name="Turton J.F."/>
        </authorList>
    </citation>
    <scope>NUCLEOTIDE SEQUENCE [LARGE SCALE GENOMIC DNA]</scope>
    <source>
        <strain evidence="3 4">Pa13324</strain>
    </source>
</reference>
<gene>
    <name evidence="3" type="ORF">EJE83_18550</name>
</gene>
<dbReference type="InterPro" id="IPR010131">
    <property type="entry name" value="MdtP/NodT-like"/>
</dbReference>
<keyword evidence="4" id="KW-1185">Reference proteome</keyword>
<comment type="caution">
    <text evidence="3">The sequence shown here is derived from an EMBL/GenBank/DDBJ whole genome shotgun (WGS) entry which is preliminary data.</text>
</comment>
<sequence length="400" mass="42748">MLTLAAWYFSPELRVARAQWATAKSGIDVADALPNPVLQLPFQRSSPNPGPGTAYTWGLALDIPIETAGKRGYRVEQAAHLAQSARLSVMNTAWKVQARVRDTLLAIYAAREKATLLSRKADVLREIVAMVEKRRAVGENAGPDVDAAIVAATQAQAELATVRGAEQGARAQLASAIGVPTRSLDAVQLELQMFGMVPAAPPDADVRQAAILNRPDLRMSLADYAAAESALQLEVAKQYPDIHLGPGYTYDTGTHKIAFGLAGINLPIFNQNQGSIAQAEANRKEAAARTAALQDTILGEIDRALDLYQANVETLRIEDARLAAARRRLDSTAAAFAAGDAGRLTYAQASADFQTNQLVRLDAAISAQQAAGRLEDAVQRPLTGDAPALKPSVTEKELRK</sequence>
<dbReference type="PANTHER" id="PTHR30203:SF24">
    <property type="entry name" value="BLR4935 PROTEIN"/>
    <property type="match status" value="1"/>
</dbReference>
<dbReference type="Proteomes" id="UP000270216">
    <property type="component" value="Unassembled WGS sequence"/>
</dbReference>
<evidence type="ECO:0000313" key="4">
    <source>
        <dbReference type="Proteomes" id="UP000270216"/>
    </source>
</evidence>
<dbReference type="PANTHER" id="PTHR30203">
    <property type="entry name" value="OUTER MEMBRANE CATION EFFLUX PROTEIN"/>
    <property type="match status" value="1"/>
</dbReference>
<evidence type="ECO:0000313" key="3">
    <source>
        <dbReference type="EMBL" id="RSK77575.1"/>
    </source>
</evidence>
<dbReference type="Gene3D" id="1.20.1600.10">
    <property type="entry name" value="Outer membrane efflux proteins (OEP)"/>
    <property type="match status" value="1"/>
</dbReference>
<dbReference type="InterPro" id="IPR003423">
    <property type="entry name" value="OMP_efflux"/>
</dbReference>
<comment type="similarity">
    <text evidence="1">Belongs to the outer membrane factor (OMF) (TC 1.B.17) family.</text>
</comment>
<accession>A0ABX9ZL41</accession>
<evidence type="ECO:0000256" key="2">
    <source>
        <dbReference type="SAM" id="MobiDB-lite"/>
    </source>
</evidence>
<dbReference type="Pfam" id="PF02321">
    <property type="entry name" value="OEP"/>
    <property type="match status" value="2"/>
</dbReference>
<feature type="region of interest" description="Disordered" evidence="2">
    <location>
        <begin position="376"/>
        <end position="400"/>
    </location>
</feature>
<organism evidence="3 4">
    <name type="scientific">Pandoraea apista</name>
    <dbReference type="NCBI Taxonomy" id="93218"/>
    <lineage>
        <taxon>Bacteria</taxon>
        <taxon>Pseudomonadati</taxon>
        <taxon>Pseudomonadota</taxon>
        <taxon>Betaproteobacteria</taxon>
        <taxon>Burkholderiales</taxon>
        <taxon>Burkholderiaceae</taxon>
        <taxon>Pandoraea</taxon>
    </lineage>
</organism>
<name>A0ABX9ZL41_9BURK</name>